<dbReference type="EMBL" id="CP053452">
    <property type="protein sequence ID" value="QJW96915.1"/>
    <property type="molecule type" value="Genomic_DNA"/>
</dbReference>
<dbReference type="PANTHER" id="PTHR30093:SF2">
    <property type="entry name" value="TYPE II SECRETION SYSTEM PROTEIN H"/>
    <property type="match status" value="1"/>
</dbReference>
<evidence type="ECO:0000259" key="2">
    <source>
        <dbReference type="Pfam" id="PF07596"/>
    </source>
</evidence>
<feature type="transmembrane region" description="Helical" evidence="1">
    <location>
        <begin position="12"/>
        <end position="36"/>
    </location>
</feature>
<evidence type="ECO:0000256" key="1">
    <source>
        <dbReference type="SAM" id="Phobius"/>
    </source>
</evidence>
<dbReference type="InterPro" id="IPR012902">
    <property type="entry name" value="N_methyl_site"/>
</dbReference>
<proteinExistence type="predicted"/>
<dbReference type="InterPro" id="IPR011453">
    <property type="entry name" value="DUF1559"/>
</dbReference>
<feature type="domain" description="DUF1559" evidence="2">
    <location>
        <begin position="37"/>
        <end position="292"/>
    </location>
</feature>
<gene>
    <name evidence="3" type="ORF">FTUN_4475</name>
</gene>
<accession>A0A6M5YS92</accession>
<dbReference type="InterPro" id="IPR027558">
    <property type="entry name" value="Pre_pil_HX9DG_C"/>
</dbReference>
<dbReference type="NCBIfam" id="TIGR02532">
    <property type="entry name" value="IV_pilin_GFxxxE"/>
    <property type="match status" value="1"/>
</dbReference>
<dbReference type="Proteomes" id="UP000503447">
    <property type="component" value="Chromosome"/>
</dbReference>
<dbReference type="Gene3D" id="3.30.700.10">
    <property type="entry name" value="Glycoprotein, Type 4 Pilin"/>
    <property type="match status" value="1"/>
</dbReference>
<organism evidence="3 4">
    <name type="scientific">Frigoriglobus tundricola</name>
    <dbReference type="NCBI Taxonomy" id="2774151"/>
    <lineage>
        <taxon>Bacteria</taxon>
        <taxon>Pseudomonadati</taxon>
        <taxon>Planctomycetota</taxon>
        <taxon>Planctomycetia</taxon>
        <taxon>Gemmatales</taxon>
        <taxon>Gemmataceae</taxon>
        <taxon>Frigoriglobus</taxon>
    </lineage>
</organism>
<dbReference type="SUPFAM" id="SSF54523">
    <property type="entry name" value="Pili subunits"/>
    <property type="match status" value="1"/>
</dbReference>
<dbReference type="AlphaFoldDB" id="A0A6M5YS92"/>
<keyword evidence="1" id="KW-0472">Membrane</keyword>
<keyword evidence="1" id="KW-0812">Transmembrane</keyword>
<reference evidence="4" key="1">
    <citation type="submission" date="2020-05" db="EMBL/GenBank/DDBJ databases">
        <title>Frigoriglobus tundricola gen. nov., sp. nov., a psychrotolerant cellulolytic planctomycete of the family Gemmataceae with two divergent copies of 16S rRNA gene.</title>
        <authorList>
            <person name="Kulichevskaya I.S."/>
            <person name="Ivanova A.A."/>
            <person name="Naumoff D.G."/>
            <person name="Beletsky A.V."/>
            <person name="Rijpstra W.I.C."/>
            <person name="Sinninghe Damste J.S."/>
            <person name="Mardanov A.V."/>
            <person name="Ravin N.V."/>
            <person name="Dedysh S.N."/>
        </authorList>
    </citation>
    <scope>NUCLEOTIDE SEQUENCE [LARGE SCALE GENOMIC DNA]</scope>
    <source>
        <strain evidence="4">PL17</strain>
    </source>
</reference>
<name>A0A6M5YS92_9BACT</name>
<dbReference type="Pfam" id="PF07963">
    <property type="entry name" value="N_methyl"/>
    <property type="match status" value="1"/>
</dbReference>
<dbReference type="NCBIfam" id="TIGR04294">
    <property type="entry name" value="pre_pil_HX9DG"/>
    <property type="match status" value="1"/>
</dbReference>
<dbReference type="InterPro" id="IPR045584">
    <property type="entry name" value="Pilin-like"/>
</dbReference>
<dbReference type="PANTHER" id="PTHR30093">
    <property type="entry name" value="GENERAL SECRETION PATHWAY PROTEIN G"/>
    <property type="match status" value="1"/>
</dbReference>
<keyword evidence="1" id="KW-1133">Transmembrane helix</keyword>
<keyword evidence="4" id="KW-1185">Reference proteome</keyword>
<sequence>MFRSHTGRSRVGFTLIELLVVIAIIAILIGLLLPAVQKVREAAARMSCTNNLKQIGLAMHNFESAYGYLPPGISNSNSDAYPSPTSNFSGGTTGSSQVGALAFLLPYVEQNNVYTQFNPACFTYPASDVWYYLPGPAQTTIKIFLCPSDSINTASSVSQLAWMQYYPGGMTYYAFGPGTGFAATNYASNAGYLGNMPGWNTYVGPFAVNTKTKILAISDGTSNTLAFGEALGGPKQLASRNYVPTWAGGFNLPTAWGLTDSPSWVTYGSLHTGIVNFVLCDGSVKPLSTSGDANVFVYASGMSDGAVFSFSN</sequence>
<evidence type="ECO:0000313" key="4">
    <source>
        <dbReference type="Proteomes" id="UP000503447"/>
    </source>
</evidence>
<evidence type="ECO:0000313" key="3">
    <source>
        <dbReference type="EMBL" id="QJW96915.1"/>
    </source>
</evidence>
<dbReference type="Pfam" id="PF07596">
    <property type="entry name" value="SBP_bac_10"/>
    <property type="match status" value="1"/>
</dbReference>
<dbReference type="KEGG" id="ftj:FTUN_4475"/>
<dbReference type="RefSeq" id="WP_171472411.1">
    <property type="nucleotide sequence ID" value="NZ_CP053452.2"/>
</dbReference>
<protein>
    <recommendedName>
        <fullName evidence="2">DUF1559 domain-containing protein</fullName>
    </recommendedName>
</protein>